<proteinExistence type="predicted"/>
<protein>
    <submittedName>
        <fullName evidence="1">Uncharacterized protein</fullName>
    </submittedName>
</protein>
<dbReference type="Proteomes" id="UP001596037">
    <property type="component" value="Unassembled WGS sequence"/>
</dbReference>
<evidence type="ECO:0000313" key="1">
    <source>
        <dbReference type="EMBL" id="MFC5498153.1"/>
    </source>
</evidence>
<evidence type="ECO:0000313" key="2">
    <source>
        <dbReference type="Proteomes" id="UP001596037"/>
    </source>
</evidence>
<keyword evidence="2" id="KW-1185">Reference proteome</keyword>
<accession>A0ABW0NE37</accession>
<sequence>MKHSYRATLIPEGTNFDEVEYQADHGLLPTLQLKAGGAAEAAASAYRVTGRPVLKVERVEAVT</sequence>
<dbReference type="RefSeq" id="WP_376850213.1">
    <property type="nucleotide sequence ID" value="NZ_JBHSMF010000006.1"/>
</dbReference>
<reference evidence="2" key="1">
    <citation type="journal article" date="2019" name="Int. J. Syst. Evol. Microbiol.">
        <title>The Global Catalogue of Microorganisms (GCM) 10K type strain sequencing project: providing services to taxonomists for standard genome sequencing and annotation.</title>
        <authorList>
            <consortium name="The Broad Institute Genomics Platform"/>
            <consortium name="The Broad Institute Genome Sequencing Center for Infectious Disease"/>
            <person name="Wu L."/>
            <person name="Ma J."/>
        </authorList>
    </citation>
    <scope>NUCLEOTIDE SEQUENCE [LARGE SCALE GENOMIC DNA]</scope>
    <source>
        <strain evidence="2">CCUG 57401</strain>
    </source>
</reference>
<organism evidence="1 2">
    <name type="scientific">Caenimonas terrae</name>
    <dbReference type="NCBI Taxonomy" id="696074"/>
    <lineage>
        <taxon>Bacteria</taxon>
        <taxon>Pseudomonadati</taxon>
        <taxon>Pseudomonadota</taxon>
        <taxon>Betaproteobacteria</taxon>
        <taxon>Burkholderiales</taxon>
        <taxon>Comamonadaceae</taxon>
        <taxon>Caenimonas</taxon>
    </lineage>
</organism>
<comment type="caution">
    <text evidence="1">The sequence shown here is derived from an EMBL/GenBank/DDBJ whole genome shotgun (WGS) entry which is preliminary data.</text>
</comment>
<dbReference type="EMBL" id="JBHSMF010000006">
    <property type="protein sequence ID" value="MFC5498153.1"/>
    <property type="molecule type" value="Genomic_DNA"/>
</dbReference>
<gene>
    <name evidence="1" type="ORF">ACFPOE_11455</name>
</gene>
<name>A0ABW0NE37_9BURK</name>